<dbReference type="AlphaFoldDB" id="A0AAE1TT47"/>
<evidence type="ECO:0000313" key="1">
    <source>
        <dbReference type="EMBL" id="KAK4296601.1"/>
    </source>
</evidence>
<gene>
    <name evidence="1" type="ORF">Pmani_030921</name>
</gene>
<proteinExistence type="predicted"/>
<evidence type="ECO:0000313" key="2">
    <source>
        <dbReference type="Proteomes" id="UP001292094"/>
    </source>
</evidence>
<organism evidence="1 2">
    <name type="scientific">Petrolisthes manimaculis</name>
    <dbReference type="NCBI Taxonomy" id="1843537"/>
    <lineage>
        <taxon>Eukaryota</taxon>
        <taxon>Metazoa</taxon>
        <taxon>Ecdysozoa</taxon>
        <taxon>Arthropoda</taxon>
        <taxon>Crustacea</taxon>
        <taxon>Multicrustacea</taxon>
        <taxon>Malacostraca</taxon>
        <taxon>Eumalacostraca</taxon>
        <taxon>Eucarida</taxon>
        <taxon>Decapoda</taxon>
        <taxon>Pleocyemata</taxon>
        <taxon>Anomura</taxon>
        <taxon>Galatheoidea</taxon>
        <taxon>Porcellanidae</taxon>
        <taxon>Petrolisthes</taxon>
    </lineage>
</organism>
<name>A0AAE1TT47_9EUCA</name>
<dbReference type="EMBL" id="JAWZYT010003824">
    <property type="protein sequence ID" value="KAK4296601.1"/>
    <property type="molecule type" value="Genomic_DNA"/>
</dbReference>
<reference evidence="1" key="1">
    <citation type="submission" date="2023-11" db="EMBL/GenBank/DDBJ databases">
        <title>Genome assemblies of two species of porcelain crab, Petrolisthes cinctipes and Petrolisthes manimaculis (Anomura: Porcellanidae).</title>
        <authorList>
            <person name="Angst P."/>
        </authorList>
    </citation>
    <scope>NUCLEOTIDE SEQUENCE</scope>
    <source>
        <strain evidence="1">PB745_02</strain>
        <tissue evidence="1">Gill</tissue>
    </source>
</reference>
<accession>A0AAE1TT47</accession>
<keyword evidence="2" id="KW-1185">Reference proteome</keyword>
<comment type="caution">
    <text evidence="1">The sequence shown here is derived from an EMBL/GenBank/DDBJ whole genome shotgun (WGS) entry which is preliminary data.</text>
</comment>
<sequence length="72" mass="8444">MKRLCKKHFIWLSNIQCQVSVVDHDNDAVDRQIESLDCVLVRVHRLNLRLESVTHHQINTPAPDTEKELIDE</sequence>
<dbReference type="Proteomes" id="UP001292094">
    <property type="component" value="Unassembled WGS sequence"/>
</dbReference>
<protein>
    <submittedName>
        <fullName evidence="1">Uncharacterized protein</fullName>
    </submittedName>
</protein>